<comment type="caution">
    <text evidence="8">Lacks conserved residue(s) required for the propagation of feature annotation.</text>
</comment>
<dbReference type="GeneTree" id="ENSGT00940000164251"/>
<dbReference type="PROSITE" id="PS00010">
    <property type="entry name" value="ASX_HYDROXYL"/>
    <property type="match status" value="5"/>
</dbReference>
<proteinExistence type="predicted"/>
<keyword evidence="7" id="KW-0325">Glycoprotein</keyword>
<dbReference type="InterPro" id="IPR001881">
    <property type="entry name" value="EGF-like_Ca-bd_dom"/>
</dbReference>
<dbReference type="InterPro" id="IPR024731">
    <property type="entry name" value="NELL2-like_EGF"/>
</dbReference>
<dbReference type="FunFam" id="2.10.25.10:FF:000014">
    <property type="entry name" value="Latent-transforming growth factor beta-binding protein 3"/>
    <property type="match status" value="1"/>
</dbReference>
<dbReference type="Gene3D" id="2.10.25.10">
    <property type="entry name" value="Laminin"/>
    <property type="match status" value="6"/>
</dbReference>
<dbReference type="Ensembl" id="ENSEBUT00000027103.1">
    <property type="protein sequence ID" value="ENSEBUP00000026527.1"/>
    <property type="gene ID" value="ENSEBUG00000016330.1"/>
</dbReference>
<reference evidence="10" key="2">
    <citation type="submission" date="2025-09" db="UniProtKB">
        <authorList>
            <consortium name="Ensembl"/>
        </authorList>
    </citation>
    <scope>IDENTIFICATION</scope>
</reference>
<evidence type="ECO:0000256" key="5">
    <source>
        <dbReference type="ARBA" id="ARBA00022737"/>
    </source>
</evidence>
<dbReference type="PANTHER" id="PTHR24042:SF5">
    <property type="entry name" value="EGF-LIKE CALCIUM-BINDING DOMAIN-CONTAINING PROTEIN"/>
    <property type="match status" value="1"/>
</dbReference>
<keyword evidence="2" id="KW-0964">Secreted</keyword>
<dbReference type="PROSITE" id="PS01187">
    <property type="entry name" value="EGF_CA"/>
    <property type="match status" value="2"/>
</dbReference>
<comment type="subcellular location">
    <subcellularLocation>
        <location evidence="1">Secreted</location>
    </subcellularLocation>
</comment>
<evidence type="ECO:0000313" key="11">
    <source>
        <dbReference type="Proteomes" id="UP000694388"/>
    </source>
</evidence>
<evidence type="ECO:0000256" key="7">
    <source>
        <dbReference type="ARBA" id="ARBA00023180"/>
    </source>
</evidence>
<feature type="domain" description="EGF-like" evidence="9">
    <location>
        <begin position="1"/>
        <end position="38"/>
    </location>
</feature>
<keyword evidence="4" id="KW-0732">Signal</keyword>
<organism evidence="10 11">
    <name type="scientific">Eptatretus burgeri</name>
    <name type="common">Inshore hagfish</name>
    <dbReference type="NCBI Taxonomy" id="7764"/>
    <lineage>
        <taxon>Eukaryota</taxon>
        <taxon>Metazoa</taxon>
        <taxon>Chordata</taxon>
        <taxon>Craniata</taxon>
        <taxon>Vertebrata</taxon>
        <taxon>Cyclostomata</taxon>
        <taxon>Myxini</taxon>
        <taxon>Myxiniformes</taxon>
        <taxon>Myxinidae</taxon>
        <taxon>Eptatretinae</taxon>
        <taxon>Eptatretus</taxon>
    </lineage>
</organism>
<dbReference type="Pfam" id="PF14670">
    <property type="entry name" value="FXa_inhibition"/>
    <property type="match status" value="1"/>
</dbReference>
<dbReference type="InterPro" id="IPR009030">
    <property type="entry name" value="Growth_fac_rcpt_cys_sf"/>
</dbReference>
<feature type="domain" description="EGF-like" evidence="9">
    <location>
        <begin position="188"/>
        <end position="225"/>
    </location>
</feature>
<dbReference type="SUPFAM" id="SSF57184">
    <property type="entry name" value="Growth factor receptor domain"/>
    <property type="match status" value="2"/>
</dbReference>
<reference evidence="10" key="1">
    <citation type="submission" date="2025-08" db="UniProtKB">
        <authorList>
            <consortium name="Ensembl"/>
        </authorList>
    </citation>
    <scope>IDENTIFICATION</scope>
</reference>
<sequence>DECFESSRCDGNAICYNTVGSFSCHCNSGFSGNGQECTDVNECSVNNGGCSQLCHNNAGSFDCSCHTGYQKDTTNQNACLGMLKAYYINECSVSSACPPSSNCSNTLGSYTCTCASGYNKDGNTCTGELISLMVMILFFPPSDINECTSSNTGCSQVCLNTPGSFHCSCLSGYEFSTGSNTQCVGKRNVDECLKTNNCHPNATCTNSIGSYACICKAGYVGNGKSFAILLFPSVLQADIDECSKPNTCHASATCTNTAGSYTCQCLTGYQGDGHSCAGIDPRAARLLLG</sequence>
<dbReference type="PROSITE" id="PS50026">
    <property type="entry name" value="EGF_3"/>
    <property type="match status" value="4"/>
</dbReference>
<keyword evidence="11" id="KW-1185">Reference proteome</keyword>
<dbReference type="OMA" id="THGCHAN"/>
<keyword evidence="3 8" id="KW-0245">EGF-like domain</keyword>
<dbReference type="FunFam" id="2.10.25.10:FF:000038">
    <property type="entry name" value="Fibrillin 2"/>
    <property type="match status" value="3"/>
</dbReference>
<evidence type="ECO:0000256" key="3">
    <source>
        <dbReference type="ARBA" id="ARBA00022536"/>
    </source>
</evidence>
<dbReference type="InterPro" id="IPR000742">
    <property type="entry name" value="EGF"/>
</dbReference>
<dbReference type="GO" id="GO:0005509">
    <property type="term" value="F:calcium ion binding"/>
    <property type="evidence" value="ECO:0007669"/>
    <property type="project" value="InterPro"/>
</dbReference>
<dbReference type="AlphaFoldDB" id="A0A8C4R8P3"/>
<dbReference type="InterPro" id="IPR018097">
    <property type="entry name" value="EGF_Ca-bd_CS"/>
</dbReference>
<dbReference type="GO" id="GO:0008201">
    <property type="term" value="F:heparin binding"/>
    <property type="evidence" value="ECO:0007669"/>
    <property type="project" value="TreeGrafter"/>
</dbReference>
<name>A0A8C4R8P3_EPTBU</name>
<evidence type="ECO:0000256" key="8">
    <source>
        <dbReference type="PROSITE-ProRule" id="PRU00076"/>
    </source>
</evidence>
<dbReference type="SMART" id="SM00179">
    <property type="entry name" value="EGF_CA"/>
    <property type="match status" value="6"/>
</dbReference>
<evidence type="ECO:0000256" key="6">
    <source>
        <dbReference type="ARBA" id="ARBA00023157"/>
    </source>
</evidence>
<dbReference type="InterPro" id="IPR051586">
    <property type="entry name" value="PKC-binding_NELL"/>
</dbReference>
<dbReference type="GO" id="GO:0005615">
    <property type="term" value="C:extracellular space"/>
    <property type="evidence" value="ECO:0007669"/>
    <property type="project" value="TreeGrafter"/>
</dbReference>
<dbReference type="PROSITE" id="PS01186">
    <property type="entry name" value="EGF_2"/>
    <property type="match status" value="3"/>
</dbReference>
<dbReference type="InterPro" id="IPR049883">
    <property type="entry name" value="NOTCH1_EGF-like"/>
</dbReference>
<dbReference type="SMART" id="SM00181">
    <property type="entry name" value="EGF"/>
    <property type="match status" value="6"/>
</dbReference>
<evidence type="ECO:0000256" key="1">
    <source>
        <dbReference type="ARBA" id="ARBA00004613"/>
    </source>
</evidence>
<protein>
    <recommendedName>
        <fullName evidence="9">EGF-like domain-containing protein</fullName>
    </recommendedName>
</protein>
<dbReference type="PANTHER" id="PTHR24042">
    <property type="entry name" value="NEL HOMOLOG"/>
    <property type="match status" value="1"/>
</dbReference>
<dbReference type="Pfam" id="PF12947">
    <property type="entry name" value="EGF_3"/>
    <property type="match status" value="3"/>
</dbReference>
<evidence type="ECO:0000259" key="9">
    <source>
        <dbReference type="PROSITE" id="PS50026"/>
    </source>
</evidence>
<dbReference type="Proteomes" id="UP000694388">
    <property type="component" value="Unplaced"/>
</dbReference>
<feature type="domain" description="EGF-like" evidence="9">
    <location>
        <begin position="87"/>
        <end position="126"/>
    </location>
</feature>
<dbReference type="FunFam" id="2.10.25.10:FF:000240">
    <property type="entry name" value="Vitamin K-dependent protein S"/>
    <property type="match status" value="1"/>
</dbReference>
<feature type="domain" description="EGF-like" evidence="9">
    <location>
        <begin position="238"/>
        <end position="277"/>
    </location>
</feature>
<keyword evidence="6" id="KW-1015">Disulfide bond</keyword>
<dbReference type="Pfam" id="PF07645">
    <property type="entry name" value="EGF_CA"/>
    <property type="match status" value="2"/>
</dbReference>
<evidence type="ECO:0000256" key="4">
    <source>
        <dbReference type="ARBA" id="ARBA00022729"/>
    </source>
</evidence>
<accession>A0A8C4R8P3</accession>
<evidence type="ECO:0000313" key="10">
    <source>
        <dbReference type="Ensembl" id="ENSEBUP00000026527.1"/>
    </source>
</evidence>
<keyword evidence="5" id="KW-0677">Repeat</keyword>
<evidence type="ECO:0000256" key="2">
    <source>
        <dbReference type="ARBA" id="ARBA00022525"/>
    </source>
</evidence>
<dbReference type="InterPro" id="IPR000152">
    <property type="entry name" value="EGF-type_Asp/Asn_hydroxyl_site"/>
</dbReference>
<dbReference type="CDD" id="cd00054">
    <property type="entry name" value="EGF_CA"/>
    <property type="match status" value="4"/>
</dbReference>